<dbReference type="PANTHER" id="PTHR45725">
    <property type="entry name" value="FORMIN HOMOLOGY 2 FAMILY MEMBER"/>
    <property type="match status" value="1"/>
</dbReference>
<dbReference type="Proteomes" id="UP001105220">
    <property type="component" value="Unplaced"/>
</dbReference>
<dbReference type="PANTHER" id="PTHR45725:SF18">
    <property type="entry name" value="ORC1-LIKE AAA ATPASE DOMAIN-CONTAINING PROTEIN"/>
    <property type="match status" value="1"/>
</dbReference>
<sequence>MSETVILSKTSSRQRPPQPTTGAATAADTTIPSLGGNKMVVSGSESVGRLEKLASKGKASSAASLARVKELVHRDNSRLVKDLMALLAIREATKEVVVLPPTPPPPPPPPPPPSSAPQSNSDDGAGRRRRKPEQKNRPGDDDTATAALHDDGAAGEAAGTKAAATAAAVASLLHRTATKQFSSLAGEIIAIADDDDADDGPEHEDDRPTARSSNANEAAAADEIRGTGNDGAMMLHADAAAAPTTDRSTTNERPTDDEEREELEKLFPERSEQDAEKDEVFPAGRWWCDQQQYSGATKTETARDDGSKLPQRPKVGCFLSGPVSPAEGACLVRTAGAGTPIPPDVGLGAAVQQHHHHPPAVSLTLEQKLDKLLDSVVKIKADMHRRIDRLGKRVEQIHLDVQLNIDSTDRALLRNDLLLIGIPHREREDLQACFRAVCRALEYGEQDIPQVDIRRQRVTGGSSNRHHPPPKPGGGGGTGEPCPPPPAPIVVEFMFKTLRDQFYRAYQAKRVLRLSDLGFASERRFFVNEVLTKYNQKLMAEAVRRKRLGLLHSVYTVDGIVYVQRVAGEKGTKVTSFSSMN</sequence>
<dbReference type="VEuPathDB" id="VectorBase:ACMO_009895"/>
<reference evidence="2" key="2">
    <citation type="submission" date="2020-05" db="UniProtKB">
        <authorList>
            <consortium name="EnsemblMetazoa"/>
        </authorList>
    </citation>
    <scope>IDENTIFICATION</scope>
    <source>
        <strain evidence="2">Ngousso</strain>
    </source>
</reference>
<feature type="compositionally biased region" description="Low complexity" evidence="1">
    <location>
        <begin position="210"/>
        <end position="221"/>
    </location>
</feature>
<feature type="region of interest" description="Disordered" evidence="1">
    <location>
        <begin position="97"/>
        <end position="168"/>
    </location>
</feature>
<proteinExistence type="predicted"/>
<dbReference type="EnsemblMetazoa" id="ACON005919-RA">
    <property type="protein sequence ID" value="ACON005919-PA"/>
    <property type="gene ID" value="ACON005919"/>
</dbReference>
<organism evidence="2 3">
    <name type="scientific">Anopheles coluzzii</name>
    <name type="common">African malaria mosquito</name>
    <dbReference type="NCBI Taxonomy" id="1518534"/>
    <lineage>
        <taxon>Eukaryota</taxon>
        <taxon>Metazoa</taxon>
        <taxon>Ecdysozoa</taxon>
        <taxon>Arthropoda</taxon>
        <taxon>Hexapoda</taxon>
        <taxon>Insecta</taxon>
        <taxon>Pterygota</taxon>
        <taxon>Neoptera</taxon>
        <taxon>Endopterygota</taxon>
        <taxon>Diptera</taxon>
        <taxon>Nematocera</taxon>
        <taxon>Culicoidea</taxon>
        <taxon>Culicidae</taxon>
        <taxon>Anophelinae</taxon>
        <taxon>Anopheles</taxon>
    </lineage>
</organism>
<reference key="1">
    <citation type="journal article" date="2019" name="Genes (Basel)">
        <title>A High-Quality De novo Genome Assembly from a Single Mosquito Using PacBio Sequencing.</title>
        <authorList>
            <person name="Kingan S.B."/>
            <person name="Heaton H."/>
            <person name="Cudini J."/>
            <person name="Lambert C.C."/>
            <person name="Baybayan P."/>
            <person name="Galvin B.D."/>
            <person name="Durbin R."/>
            <person name="Korlach J."/>
            <person name="Lawniczak M.K.N."/>
        </authorList>
    </citation>
    <scope>NUCLEOTIDE SEQUENCE [LARGE SCALE GENOMIC DNA]</scope>
    <source>
        <strain>Mali-NIH</strain>
    </source>
</reference>
<evidence type="ECO:0000256" key="1">
    <source>
        <dbReference type="SAM" id="MobiDB-lite"/>
    </source>
</evidence>
<feature type="compositionally biased region" description="Acidic residues" evidence="1">
    <location>
        <begin position="192"/>
        <end position="203"/>
    </location>
</feature>
<dbReference type="AlphaFoldDB" id="A0A6E8VNR4"/>
<feature type="compositionally biased region" description="Low complexity" evidence="1">
    <location>
        <begin position="154"/>
        <end position="168"/>
    </location>
</feature>
<dbReference type="InterPro" id="IPR051425">
    <property type="entry name" value="Formin_Homology"/>
</dbReference>
<evidence type="ECO:0000313" key="2">
    <source>
        <dbReference type="EnsemblMetazoa" id="ACON005919-PA"/>
    </source>
</evidence>
<evidence type="ECO:0000313" key="3">
    <source>
        <dbReference type="Proteomes" id="UP001105220"/>
    </source>
</evidence>
<dbReference type="SUPFAM" id="SSF101447">
    <property type="entry name" value="Formin homology 2 domain (FH2 domain)"/>
    <property type="match status" value="1"/>
</dbReference>
<feature type="compositionally biased region" description="Polar residues" evidence="1">
    <location>
        <begin position="1"/>
        <end position="15"/>
    </location>
</feature>
<name>A0A6E8VNR4_ANOCL</name>
<feature type="region of interest" description="Disordered" evidence="1">
    <location>
        <begin position="1"/>
        <end position="37"/>
    </location>
</feature>
<dbReference type="VEuPathDB" id="VectorBase:ACON005919"/>
<feature type="region of interest" description="Disordered" evidence="1">
    <location>
        <begin position="458"/>
        <end position="483"/>
    </location>
</feature>
<dbReference type="VEuPathDB" id="VectorBase:ACON2_031112"/>
<feature type="compositionally biased region" description="Low complexity" evidence="1">
    <location>
        <begin position="20"/>
        <end position="32"/>
    </location>
</feature>
<feature type="compositionally biased region" description="Basic and acidic residues" evidence="1">
    <location>
        <begin position="262"/>
        <end position="279"/>
    </location>
</feature>
<feature type="region of interest" description="Disordered" evidence="1">
    <location>
        <begin position="192"/>
        <end position="279"/>
    </location>
</feature>
<feature type="compositionally biased region" description="Pro residues" evidence="1">
    <location>
        <begin position="100"/>
        <end position="115"/>
    </location>
</feature>
<keyword evidence="3" id="KW-1185">Reference proteome</keyword>
<accession>A0A6E8VNR4</accession>
<protein>
    <submittedName>
        <fullName evidence="2">Uncharacterized protein</fullName>
    </submittedName>
</protein>